<dbReference type="Proteomes" id="UP000182658">
    <property type="component" value="Unassembled WGS sequence"/>
</dbReference>
<evidence type="ECO:0000313" key="2">
    <source>
        <dbReference type="Proteomes" id="UP000182658"/>
    </source>
</evidence>
<proteinExistence type="predicted"/>
<name>A0A1J7J4N4_9PEZI</name>
<dbReference type="AlphaFoldDB" id="A0A1J7J4N4"/>
<protein>
    <submittedName>
        <fullName evidence="1">Uncharacterized protein</fullName>
    </submittedName>
</protein>
<evidence type="ECO:0000313" key="1">
    <source>
        <dbReference type="EMBL" id="OIW22450.1"/>
    </source>
</evidence>
<organism evidence="1 2">
    <name type="scientific">Coniochaeta ligniaria NRRL 30616</name>
    <dbReference type="NCBI Taxonomy" id="1408157"/>
    <lineage>
        <taxon>Eukaryota</taxon>
        <taxon>Fungi</taxon>
        <taxon>Dikarya</taxon>
        <taxon>Ascomycota</taxon>
        <taxon>Pezizomycotina</taxon>
        <taxon>Sordariomycetes</taxon>
        <taxon>Sordariomycetidae</taxon>
        <taxon>Coniochaetales</taxon>
        <taxon>Coniochaetaceae</taxon>
        <taxon>Coniochaeta</taxon>
    </lineage>
</organism>
<accession>A0A1J7J4N4</accession>
<dbReference type="OrthoDB" id="4763546at2759"/>
<dbReference type="EMBL" id="KV875114">
    <property type="protein sequence ID" value="OIW22450.1"/>
    <property type="molecule type" value="Genomic_DNA"/>
</dbReference>
<dbReference type="InParanoid" id="A0A1J7J4N4"/>
<sequence length="184" mass="20368">MSHTAVFETSYQTPGIRANLPAIAFGNGQFDRDKGFFTRLRTMSLTRDEGAPVSVPKEQTTLFEERRDIKVLCEQLLDCPPEEKKKIPSQTSNMRANHYYTTAEANRRSYFDKADRLLLLGLEPKPSPGAGGPGGAADLAGFLCQSRSLDRCSLEKKSPVEYIKALRSFLCPPTASVSTHPGER</sequence>
<reference evidence="1 2" key="1">
    <citation type="submission" date="2016-10" db="EMBL/GenBank/DDBJ databases">
        <title>Draft genome sequence of Coniochaeta ligniaria NRRL30616, a lignocellulolytic fungus for bioabatement of inhibitors in plant biomass hydrolysates.</title>
        <authorList>
            <consortium name="DOE Joint Genome Institute"/>
            <person name="Jimenez D.J."/>
            <person name="Hector R.E."/>
            <person name="Riley R."/>
            <person name="Sun H."/>
            <person name="Grigoriev I.V."/>
            <person name="Van Elsas J.D."/>
            <person name="Nichols N.N."/>
        </authorList>
    </citation>
    <scope>NUCLEOTIDE SEQUENCE [LARGE SCALE GENOMIC DNA]</scope>
    <source>
        <strain evidence="1 2">NRRL 30616</strain>
    </source>
</reference>
<keyword evidence="2" id="KW-1185">Reference proteome</keyword>
<gene>
    <name evidence="1" type="ORF">CONLIGDRAFT_587413</name>
</gene>